<comment type="caution">
    <text evidence="5">The sequence shown here is derived from an EMBL/GenBank/DDBJ whole genome shotgun (WGS) entry which is preliminary data.</text>
</comment>
<gene>
    <name evidence="5" type="ORF">Syun_017690</name>
</gene>
<evidence type="ECO:0000313" key="6">
    <source>
        <dbReference type="Proteomes" id="UP001420932"/>
    </source>
</evidence>
<keyword evidence="3 4" id="KW-0964">Secreted</keyword>
<sequence length="194" mass="21012">MGSSLKFSNFFLAIYLTTLFSTSIFSATTINGQTTIQPSDDTIPTTQTEKMTHLHFYFHDIVSGSKSTVKQIAGPTNVSDSMFGATVIADDALTEGPEPNSKIIGRAQGIYAVATQEELGLLMVMSYAFTGGEYNGSSLSILGRNQVNHPVREMPVVGGTGTFRFARGFALAKTVWYNTLGDAIVEYNVTVLHY</sequence>
<evidence type="ECO:0000256" key="4">
    <source>
        <dbReference type="RuleBase" id="RU363099"/>
    </source>
</evidence>
<protein>
    <recommendedName>
        <fullName evidence="4">Dirigent protein</fullName>
    </recommendedName>
</protein>
<dbReference type="GO" id="GO:0048046">
    <property type="term" value="C:apoplast"/>
    <property type="evidence" value="ECO:0007669"/>
    <property type="project" value="UniProtKB-SubCell"/>
</dbReference>
<accession>A0AAP0J7I0</accession>
<dbReference type="Gene3D" id="2.40.480.10">
    <property type="entry name" value="Allene oxide cyclase-like"/>
    <property type="match status" value="1"/>
</dbReference>
<proteinExistence type="inferred from homology"/>
<comment type="subunit">
    <text evidence="2 4">Homodimer.</text>
</comment>
<dbReference type="GO" id="GO:0009699">
    <property type="term" value="P:phenylpropanoid biosynthetic process"/>
    <property type="evidence" value="ECO:0007669"/>
    <property type="project" value="UniProtKB-ARBA"/>
</dbReference>
<feature type="chain" id="PRO_5042668473" description="Dirigent protein" evidence="4">
    <location>
        <begin position="28"/>
        <end position="194"/>
    </location>
</feature>
<evidence type="ECO:0000256" key="1">
    <source>
        <dbReference type="ARBA" id="ARBA00010746"/>
    </source>
</evidence>
<comment type="function">
    <text evidence="4">Dirigent proteins impart stereoselectivity on the phenoxy radical-coupling reaction, yielding optically active lignans from two molecules of coniferyl alcohol in the biosynthesis of lignans, flavonolignans, and alkaloids and thus plays a central role in plant secondary metabolism.</text>
</comment>
<keyword evidence="4" id="KW-0732">Signal</keyword>
<keyword evidence="4" id="KW-0052">Apoplast</keyword>
<evidence type="ECO:0000256" key="3">
    <source>
        <dbReference type="ARBA" id="ARBA00022525"/>
    </source>
</evidence>
<reference evidence="5 6" key="1">
    <citation type="submission" date="2024-01" db="EMBL/GenBank/DDBJ databases">
        <title>Genome assemblies of Stephania.</title>
        <authorList>
            <person name="Yang L."/>
        </authorList>
    </citation>
    <scope>NUCLEOTIDE SEQUENCE [LARGE SCALE GENOMIC DNA]</scope>
    <source>
        <strain evidence="5">YNDBR</strain>
        <tissue evidence="5">Leaf</tissue>
    </source>
</reference>
<feature type="signal peptide" evidence="4">
    <location>
        <begin position="1"/>
        <end position="27"/>
    </location>
</feature>
<comment type="subcellular location">
    <subcellularLocation>
        <location evidence="4">Secreted</location>
        <location evidence="4">Extracellular space</location>
        <location evidence="4">Apoplast</location>
    </subcellularLocation>
</comment>
<dbReference type="EMBL" id="JBBNAF010000007">
    <property type="protein sequence ID" value="KAK9128893.1"/>
    <property type="molecule type" value="Genomic_DNA"/>
</dbReference>
<dbReference type="Pfam" id="PF03018">
    <property type="entry name" value="Dirigent"/>
    <property type="match status" value="1"/>
</dbReference>
<dbReference type="Proteomes" id="UP001420932">
    <property type="component" value="Unassembled WGS sequence"/>
</dbReference>
<dbReference type="PANTHER" id="PTHR21495">
    <property type="entry name" value="NUCLEOPORIN-RELATED"/>
    <property type="match status" value="1"/>
</dbReference>
<dbReference type="InterPro" id="IPR044859">
    <property type="entry name" value="Allene_oxi_cyc_Dirigent"/>
</dbReference>
<keyword evidence="6" id="KW-1185">Reference proteome</keyword>
<dbReference type="AlphaFoldDB" id="A0AAP0J7I0"/>
<comment type="similarity">
    <text evidence="1 4">Belongs to the plant dirigent protein family.</text>
</comment>
<evidence type="ECO:0000256" key="2">
    <source>
        <dbReference type="ARBA" id="ARBA00011738"/>
    </source>
</evidence>
<name>A0AAP0J7I0_9MAGN</name>
<organism evidence="5 6">
    <name type="scientific">Stephania yunnanensis</name>
    <dbReference type="NCBI Taxonomy" id="152371"/>
    <lineage>
        <taxon>Eukaryota</taxon>
        <taxon>Viridiplantae</taxon>
        <taxon>Streptophyta</taxon>
        <taxon>Embryophyta</taxon>
        <taxon>Tracheophyta</taxon>
        <taxon>Spermatophyta</taxon>
        <taxon>Magnoliopsida</taxon>
        <taxon>Ranunculales</taxon>
        <taxon>Menispermaceae</taxon>
        <taxon>Menispermoideae</taxon>
        <taxon>Cissampelideae</taxon>
        <taxon>Stephania</taxon>
    </lineage>
</organism>
<dbReference type="InterPro" id="IPR004265">
    <property type="entry name" value="Dirigent"/>
</dbReference>
<evidence type="ECO:0000313" key="5">
    <source>
        <dbReference type="EMBL" id="KAK9128893.1"/>
    </source>
</evidence>